<reference evidence="2" key="1">
    <citation type="journal article" date="2020" name="Stud. Mycol.">
        <title>101 Dothideomycetes genomes: a test case for predicting lifestyles and emergence of pathogens.</title>
        <authorList>
            <person name="Haridas S."/>
            <person name="Albert R."/>
            <person name="Binder M."/>
            <person name="Bloem J."/>
            <person name="Labutti K."/>
            <person name="Salamov A."/>
            <person name="Andreopoulos B."/>
            <person name="Baker S."/>
            <person name="Barry K."/>
            <person name="Bills G."/>
            <person name="Bluhm B."/>
            <person name="Cannon C."/>
            <person name="Castanera R."/>
            <person name="Culley D."/>
            <person name="Daum C."/>
            <person name="Ezra D."/>
            <person name="Gonzalez J."/>
            <person name="Henrissat B."/>
            <person name="Kuo A."/>
            <person name="Liang C."/>
            <person name="Lipzen A."/>
            <person name="Lutzoni F."/>
            <person name="Magnuson J."/>
            <person name="Mondo S."/>
            <person name="Nolan M."/>
            <person name="Ohm R."/>
            <person name="Pangilinan J."/>
            <person name="Park H.-J."/>
            <person name="Ramirez L."/>
            <person name="Alfaro M."/>
            <person name="Sun H."/>
            <person name="Tritt A."/>
            <person name="Yoshinaga Y."/>
            <person name="Zwiers L.-H."/>
            <person name="Turgeon B."/>
            <person name="Goodwin S."/>
            <person name="Spatafora J."/>
            <person name="Crous P."/>
            <person name="Grigoriev I."/>
        </authorList>
    </citation>
    <scope>NUCLEOTIDE SEQUENCE</scope>
    <source>
        <strain evidence="2">CBS 122367</strain>
    </source>
</reference>
<dbReference type="PANTHER" id="PTHR23225:SF2">
    <property type="entry name" value="AT09679P-RELATED"/>
    <property type="match status" value="1"/>
</dbReference>
<feature type="region of interest" description="Disordered" evidence="1">
    <location>
        <begin position="220"/>
        <end position="315"/>
    </location>
</feature>
<feature type="compositionally biased region" description="Basic residues" evidence="1">
    <location>
        <begin position="271"/>
        <end position="280"/>
    </location>
</feature>
<dbReference type="EMBL" id="MU005587">
    <property type="protein sequence ID" value="KAF2682426.1"/>
    <property type="molecule type" value="Genomic_DNA"/>
</dbReference>
<feature type="compositionally biased region" description="Low complexity" evidence="1">
    <location>
        <begin position="260"/>
        <end position="270"/>
    </location>
</feature>
<proteinExistence type="predicted"/>
<organism evidence="2 3">
    <name type="scientific">Lentithecium fluviatile CBS 122367</name>
    <dbReference type="NCBI Taxonomy" id="1168545"/>
    <lineage>
        <taxon>Eukaryota</taxon>
        <taxon>Fungi</taxon>
        <taxon>Dikarya</taxon>
        <taxon>Ascomycota</taxon>
        <taxon>Pezizomycotina</taxon>
        <taxon>Dothideomycetes</taxon>
        <taxon>Pleosporomycetidae</taxon>
        <taxon>Pleosporales</taxon>
        <taxon>Massarineae</taxon>
        <taxon>Lentitheciaceae</taxon>
        <taxon>Lentithecium</taxon>
    </lineage>
</organism>
<feature type="compositionally biased region" description="Low complexity" evidence="1">
    <location>
        <begin position="297"/>
        <end position="307"/>
    </location>
</feature>
<dbReference type="OrthoDB" id="5388486at2759"/>
<dbReference type="PANTHER" id="PTHR23225">
    <property type="entry name" value="ZINC FINGER PROTEIN"/>
    <property type="match status" value="1"/>
</dbReference>
<evidence type="ECO:0000256" key="1">
    <source>
        <dbReference type="SAM" id="MobiDB-lite"/>
    </source>
</evidence>
<evidence type="ECO:0008006" key="4">
    <source>
        <dbReference type="Google" id="ProtNLM"/>
    </source>
</evidence>
<evidence type="ECO:0000313" key="3">
    <source>
        <dbReference type="Proteomes" id="UP000799291"/>
    </source>
</evidence>
<feature type="compositionally biased region" description="Polar residues" evidence="1">
    <location>
        <begin position="108"/>
        <end position="122"/>
    </location>
</feature>
<keyword evidence="3" id="KW-1185">Reference proteome</keyword>
<dbReference type="InterPro" id="IPR039970">
    <property type="entry name" value="TF_Grauzone"/>
</dbReference>
<sequence>MVAMYQYRDLPQIPGFSEELQYPSWGHDHMAYQQQSFRVEEDYESGRVSGGVQMRTQALGRFLVEPSPLTQGLLNAKLDRYMPHYNQHIERYEQWPAPEHARHDSPDTSESCNSSYATQNELRSPLPYHSVSYGSPEEYTQASFPYPSGDHLREPSYSRDLPLPGGPLGSISLRDLEYEHEPEPEPIIEEVEPVDLKTDVAYEQESVCKMESTPTIYREYSDSSNSLRDGESVQPIGPSEDETSDTEYTPNRSSRRRRSSASTKSSGSTGQRRRSHHGRRNSSTTTPTHRVNKRGGRSTASSSTGKGFSDSHLNGDSQRHFPCPLATYGCQSTFSSKNEWKRHVSTQHIKLGFWRCNLCVTTVDPHDEHTIYHNDFNRKDLFTQHLRRMHATPTSSSQRTQKEYPVNEDNIADHQKWCFQTLRSTPQRSQCLFCHERFEGPTSWENRMEHIGRHLEKDRKDGFKLGNVESWIVDKELEQWLLDEGIIAVDQGGRWKLGDGKPRRTAYAEMDNSFSDADAAMDDRMRVHPHFHP</sequence>
<accession>A0A6G1IVZ4</accession>
<evidence type="ECO:0000313" key="2">
    <source>
        <dbReference type="EMBL" id="KAF2682426.1"/>
    </source>
</evidence>
<dbReference type="AlphaFoldDB" id="A0A6G1IVZ4"/>
<gene>
    <name evidence="2" type="ORF">K458DRAFT_444096</name>
</gene>
<feature type="region of interest" description="Disordered" evidence="1">
    <location>
        <begin position="99"/>
        <end position="170"/>
    </location>
</feature>
<dbReference type="Proteomes" id="UP000799291">
    <property type="component" value="Unassembled WGS sequence"/>
</dbReference>
<dbReference type="GO" id="GO:0003700">
    <property type="term" value="F:DNA-binding transcription factor activity"/>
    <property type="evidence" value="ECO:0007669"/>
    <property type="project" value="InterPro"/>
</dbReference>
<name>A0A6G1IVZ4_9PLEO</name>
<protein>
    <recommendedName>
        <fullName evidence="4">C2H2-type domain-containing protein</fullName>
    </recommendedName>
</protein>